<accession>A0ABU9DWU1</accession>
<keyword evidence="2" id="KW-1185">Reference proteome</keyword>
<keyword evidence="1" id="KW-0675">Receptor</keyword>
<dbReference type="RefSeq" id="WP_187659018.1">
    <property type="nucleotide sequence ID" value="NZ_JACTAB010000001.1"/>
</dbReference>
<evidence type="ECO:0000313" key="2">
    <source>
        <dbReference type="Proteomes" id="UP001491349"/>
    </source>
</evidence>
<dbReference type="Pfam" id="PF13620">
    <property type="entry name" value="CarboxypepD_reg"/>
    <property type="match status" value="1"/>
</dbReference>
<dbReference type="SUPFAM" id="SSF56935">
    <property type="entry name" value="Porins"/>
    <property type="match status" value="1"/>
</dbReference>
<comment type="caution">
    <text evidence="1">The sequence shown here is derived from an EMBL/GenBank/DDBJ whole genome shotgun (WGS) entry which is preliminary data.</text>
</comment>
<dbReference type="Gene3D" id="2.60.40.1120">
    <property type="entry name" value="Carboxypeptidase-like, regulatory domain"/>
    <property type="match status" value="1"/>
</dbReference>
<reference evidence="1 2" key="1">
    <citation type="submission" date="2024-04" db="EMBL/GenBank/DDBJ databases">
        <title>draft genome sequnece of Flavobacterium buctense JCM 30750.</title>
        <authorList>
            <person name="Kim D.-U."/>
        </authorList>
    </citation>
    <scope>NUCLEOTIDE SEQUENCE [LARGE SCALE GENOMIC DNA]</scope>
    <source>
        <strain evidence="1 2">JCM 30750</strain>
    </source>
</reference>
<sequence>MTKLFFAFLISFFSYSQTHTITGVVSDTLNIPLESANIIAKPLQENAQLKFAITDNKGRYRLELEANVKYEITASYISFVEEVLIFEPNSTITTHNFKLKATGQKLKEIVIKHEYKPIVVKKDTLTYDVKAFANGNERKLKEVLEKLPGVDVDKNGTVTVQGKKVTKMLVEGKSFFGGGSKLAVENIPADALDKIEVIDHFNEVGFMKQVSDSEDLAMNVKLKEDKKKFVFGDVEAGVGNNEFNLVHAGLFYYSPKTNVSFIGDMNNIGRSTFTFEDLMRFDGGVSSFLSGRKSLSNLYSFTNDNTDVVQNKSQFGALNFSVDATSKLSVSVYSVFSKIFMASKTESKNEYLQNNAITFENKSQENGNQSLLGIGNIKLDYSPNKNEKWYYNAQYQSSTNDMNNTINSVTNLNSNTFETISQADNVSVKQYIEWHKSYNTNHTTTFVVNQAYENNTPQNHWFTNQPFLSGLIPLQTDDSYTIEQIRKIKNNSVDALFKHYWIINNFNHLYSVIGNNYGYSNFETSEKQILTDGSINDFSNAGFGNDVNYNLNDTYAGLEYKFKIGKWTNKPGLYFHWYQLKTDQIDQNYALSKTLFQPQWNSEFEFNKSESLNFTYRLVNSFPEVSQLADCYTLQSYNSVYRGNALLENERYHAANLRYSKMNMYRGIMWNAMASFNKKVRTTRNQIELDGINQYNTPILTDNPETNYRLSGSVSKKIYRFNLKLNTNLGWFNYVQTINNITTTNDRNNQDIGITIKTSYKEWPLFSIGYTKGFSQFSGITKSHFESDKFNSDFEVTFLKDWIYKIDYQSVRNTNSNNQSNFFETANTSLRHQKKNSPFGFELTVNNLLNIKAKNDYSFSDYMISERRTFVLPRMILFSVSYKL</sequence>
<proteinExistence type="predicted"/>
<evidence type="ECO:0000313" key="1">
    <source>
        <dbReference type="EMBL" id="MEK8178871.1"/>
    </source>
</evidence>
<dbReference type="EMBL" id="JBBPCB010000001">
    <property type="protein sequence ID" value="MEK8178871.1"/>
    <property type="molecule type" value="Genomic_DNA"/>
</dbReference>
<name>A0ABU9DWU1_9FLAO</name>
<gene>
    <name evidence="1" type="ORF">WMW71_00840</name>
</gene>
<protein>
    <submittedName>
        <fullName evidence="1">TonB-dependent receptor</fullName>
    </submittedName>
</protein>
<dbReference type="Proteomes" id="UP001491349">
    <property type="component" value="Unassembled WGS sequence"/>
</dbReference>
<organism evidence="1 2">
    <name type="scientific">Flavobacterium buctense</name>
    <dbReference type="NCBI Taxonomy" id="1648146"/>
    <lineage>
        <taxon>Bacteria</taxon>
        <taxon>Pseudomonadati</taxon>
        <taxon>Bacteroidota</taxon>
        <taxon>Flavobacteriia</taxon>
        <taxon>Flavobacteriales</taxon>
        <taxon>Flavobacteriaceae</taxon>
        <taxon>Flavobacterium</taxon>
    </lineage>
</organism>
<dbReference type="InterPro" id="IPR008969">
    <property type="entry name" value="CarboxyPept-like_regulatory"/>
</dbReference>
<dbReference type="SUPFAM" id="SSF49464">
    <property type="entry name" value="Carboxypeptidase regulatory domain-like"/>
    <property type="match status" value="1"/>
</dbReference>